<feature type="domain" description="YjeF N-terminal" evidence="22">
    <location>
        <begin position="13"/>
        <end position="208"/>
    </location>
</feature>
<evidence type="ECO:0000256" key="18">
    <source>
        <dbReference type="ARBA" id="ARBA00032624"/>
    </source>
</evidence>
<evidence type="ECO:0000256" key="3">
    <source>
        <dbReference type="ARBA" id="ARBA00001958"/>
    </source>
</evidence>
<keyword evidence="12" id="KW-0630">Potassium</keyword>
<keyword evidence="11" id="KW-0521">NADP</keyword>
<dbReference type="PANTHER" id="PTHR12592">
    <property type="entry name" value="ATP-DEPENDENT (S)-NAD(P)H-HYDRATE DEHYDRATASE FAMILY MEMBER"/>
    <property type="match status" value="1"/>
</dbReference>
<evidence type="ECO:0000256" key="15">
    <source>
        <dbReference type="ARBA" id="ARBA00023239"/>
    </source>
</evidence>
<dbReference type="Gene3D" id="3.40.50.10260">
    <property type="entry name" value="YjeF N-terminal domain"/>
    <property type="match status" value="1"/>
</dbReference>
<dbReference type="GO" id="GO:0046872">
    <property type="term" value="F:metal ion binding"/>
    <property type="evidence" value="ECO:0007669"/>
    <property type="project" value="UniProtKB-KW"/>
</dbReference>
<name>A0A382AK73_9ZZZZ</name>
<dbReference type="GO" id="GO:0110051">
    <property type="term" value="P:metabolite repair"/>
    <property type="evidence" value="ECO:0007669"/>
    <property type="project" value="TreeGrafter"/>
</dbReference>
<dbReference type="EC" id="5.1.99.6" evidence="6"/>
<evidence type="ECO:0000256" key="7">
    <source>
        <dbReference type="ARBA" id="ARBA00013129"/>
    </source>
</evidence>
<dbReference type="InterPro" id="IPR030677">
    <property type="entry name" value="Nnr"/>
</dbReference>
<evidence type="ECO:0000256" key="12">
    <source>
        <dbReference type="ARBA" id="ARBA00022958"/>
    </source>
</evidence>
<dbReference type="SUPFAM" id="SSF64153">
    <property type="entry name" value="YjeF N-terminal domain-like"/>
    <property type="match status" value="1"/>
</dbReference>
<evidence type="ECO:0000256" key="9">
    <source>
        <dbReference type="ARBA" id="ARBA00022741"/>
    </source>
</evidence>
<dbReference type="PROSITE" id="PS51385">
    <property type="entry name" value="YJEF_N"/>
    <property type="match status" value="1"/>
</dbReference>
<evidence type="ECO:0000256" key="8">
    <source>
        <dbReference type="ARBA" id="ARBA00022723"/>
    </source>
</evidence>
<reference evidence="23" key="1">
    <citation type="submission" date="2018-05" db="EMBL/GenBank/DDBJ databases">
        <authorList>
            <person name="Lanie J.A."/>
            <person name="Ng W.-L."/>
            <person name="Kazmierczak K.M."/>
            <person name="Andrzejewski T.M."/>
            <person name="Davidsen T.M."/>
            <person name="Wayne K.J."/>
            <person name="Tettelin H."/>
            <person name="Glass J.I."/>
            <person name="Rusch D."/>
            <person name="Podicherti R."/>
            <person name="Tsui H.-C.T."/>
            <person name="Winkler M.E."/>
        </authorList>
    </citation>
    <scope>NUCLEOTIDE SEQUENCE</scope>
</reference>
<keyword evidence="16" id="KW-0511">Multifunctional enzyme</keyword>
<keyword evidence="15" id="KW-0456">Lyase</keyword>
<keyword evidence="8" id="KW-0479">Metal-binding</keyword>
<dbReference type="Gene3D" id="3.40.1190.20">
    <property type="match status" value="1"/>
</dbReference>
<evidence type="ECO:0000256" key="5">
    <source>
        <dbReference type="ARBA" id="ARBA00009524"/>
    </source>
</evidence>
<evidence type="ECO:0000256" key="14">
    <source>
        <dbReference type="ARBA" id="ARBA00023235"/>
    </source>
</evidence>
<dbReference type="GO" id="GO:0005524">
    <property type="term" value="F:ATP binding"/>
    <property type="evidence" value="ECO:0007669"/>
    <property type="project" value="UniProtKB-KW"/>
</dbReference>
<dbReference type="AlphaFoldDB" id="A0A382AK73"/>
<dbReference type="InterPro" id="IPR029056">
    <property type="entry name" value="Ribokinase-like"/>
</dbReference>
<sequence length="486" mass="54171">MFKNTKIYNQDLITKAEKKTFENKDSFSVMQIAAKACSKYILSNYKPKKILILCGPGNNGGDGILIAKDLLEQKCHVNIFAPLGYGKTKDSAKALTKLNNNDLFKKSIDYKDFDFFIDALFGFNFNRKLPQELKKILTDINSQKFIKISIDVPSGVYCDNGQIDEIAIQADLTLTFHRLKPAHVLLPGKKFSKKIEILEIGLTNIDSDTNVSIIDKPIINPPAINEHKYNRGELYIFASNEMIGATKLATLAASQIAFKSGTGIVKLLIKKNQKDFYKTHILEELLVTYSKLNEIEDILQIKEESTVLFGCGSEINEENSNLLKLLLKMKVKLVLDASSFSIMQKDLKNFMYLLSIRSSTTILTPHLGEFKKIFSVSNNKIEDTKEAALKANSIVLFKGNDTVISSPKGKTFINYFSSPYLATAGSGDVLSGIIASFLAQNYDPIIATTIGCYVHSQSAIKINKPLTAKDIIDVLPSIIQKNYKNN</sequence>
<keyword evidence="14" id="KW-0413">Isomerase</keyword>
<accession>A0A382AK73</accession>
<dbReference type="InterPro" id="IPR004443">
    <property type="entry name" value="YjeF_N_dom"/>
</dbReference>
<comment type="function">
    <text evidence="17">Bifunctional enzyme that catalyzes the epimerization of the S- and R-forms of NAD(P)HX and the dehydration of the S-form of NAD(P)HX at the expense of ADP, which is converted to AMP. This allows the repair of both epimers of NAD(P)HX, a damaged form of NAD(P)H that is a result of enzymatic or heat-dependent hydration.</text>
</comment>
<dbReference type="InterPro" id="IPR017953">
    <property type="entry name" value="Carbohydrate_kinase_pred_CS"/>
</dbReference>
<dbReference type="Pfam" id="PF03853">
    <property type="entry name" value="YjeF_N"/>
    <property type="match status" value="1"/>
</dbReference>
<comment type="similarity">
    <text evidence="4">In the N-terminal section; belongs to the NnrE/AIBP family.</text>
</comment>
<comment type="catalytic activity">
    <reaction evidence="1">
        <text>(6R)-NADHX = (6S)-NADHX</text>
        <dbReference type="Rhea" id="RHEA:32215"/>
        <dbReference type="ChEBI" id="CHEBI:64074"/>
        <dbReference type="ChEBI" id="CHEBI:64075"/>
        <dbReference type="EC" id="5.1.99.6"/>
    </reaction>
</comment>
<dbReference type="EMBL" id="UINC01025666">
    <property type="protein sequence ID" value="SVB01661.1"/>
    <property type="molecule type" value="Genomic_DNA"/>
</dbReference>
<comment type="similarity">
    <text evidence="5">In the C-terminal section; belongs to the NnrD/CARKD family.</text>
</comment>
<evidence type="ECO:0000256" key="17">
    <source>
        <dbReference type="ARBA" id="ARBA00025153"/>
    </source>
</evidence>
<dbReference type="PROSITE" id="PS01050">
    <property type="entry name" value="YJEF_C_2"/>
    <property type="match status" value="1"/>
</dbReference>
<evidence type="ECO:0000259" key="21">
    <source>
        <dbReference type="PROSITE" id="PS51383"/>
    </source>
</evidence>
<dbReference type="InterPro" id="IPR036652">
    <property type="entry name" value="YjeF_N_dom_sf"/>
</dbReference>
<dbReference type="NCBIfam" id="TIGR00197">
    <property type="entry name" value="yjeF_nterm"/>
    <property type="match status" value="1"/>
</dbReference>
<dbReference type="HAMAP" id="MF_01966">
    <property type="entry name" value="NADHX_epimerase"/>
    <property type="match status" value="1"/>
</dbReference>
<protein>
    <recommendedName>
        <fullName evidence="18">Nicotinamide nucleotide repair protein</fullName>
        <ecNumber evidence="7">4.2.1.136</ecNumber>
        <ecNumber evidence="6">5.1.99.6</ecNumber>
    </recommendedName>
</protein>
<dbReference type="HAMAP" id="MF_01965">
    <property type="entry name" value="NADHX_dehydratase"/>
    <property type="match status" value="1"/>
</dbReference>
<evidence type="ECO:0000256" key="11">
    <source>
        <dbReference type="ARBA" id="ARBA00022857"/>
    </source>
</evidence>
<dbReference type="InterPro" id="IPR000631">
    <property type="entry name" value="CARKD"/>
</dbReference>
<dbReference type="NCBIfam" id="TIGR00196">
    <property type="entry name" value="yjeF_cterm"/>
    <property type="match status" value="1"/>
</dbReference>
<evidence type="ECO:0000256" key="13">
    <source>
        <dbReference type="ARBA" id="ARBA00023027"/>
    </source>
</evidence>
<evidence type="ECO:0000313" key="23">
    <source>
        <dbReference type="EMBL" id="SVB01661.1"/>
    </source>
</evidence>
<dbReference type="EC" id="4.2.1.136" evidence="7"/>
<dbReference type="SUPFAM" id="SSF53613">
    <property type="entry name" value="Ribokinase-like"/>
    <property type="match status" value="1"/>
</dbReference>
<dbReference type="PROSITE" id="PS51383">
    <property type="entry name" value="YJEF_C_3"/>
    <property type="match status" value="1"/>
</dbReference>
<keyword evidence="10" id="KW-0067">ATP-binding</keyword>
<dbReference type="PIRSF" id="PIRSF017184">
    <property type="entry name" value="Nnr"/>
    <property type="match status" value="1"/>
</dbReference>
<gene>
    <name evidence="23" type="ORF">METZ01_LOCUS154515</name>
</gene>
<dbReference type="PANTHER" id="PTHR12592:SF0">
    <property type="entry name" value="ATP-DEPENDENT (S)-NAD(P)H-HYDRATE DEHYDRATASE"/>
    <property type="match status" value="1"/>
</dbReference>
<dbReference type="GO" id="GO:0052855">
    <property type="term" value="F:ADP-dependent NAD(P)H-hydrate dehydratase activity"/>
    <property type="evidence" value="ECO:0007669"/>
    <property type="project" value="UniProtKB-EC"/>
</dbReference>
<organism evidence="23">
    <name type="scientific">marine metagenome</name>
    <dbReference type="NCBI Taxonomy" id="408172"/>
    <lineage>
        <taxon>unclassified sequences</taxon>
        <taxon>metagenomes</taxon>
        <taxon>ecological metagenomes</taxon>
    </lineage>
</organism>
<feature type="domain" description="YjeF C-terminal" evidence="21">
    <location>
        <begin position="211"/>
        <end position="482"/>
    </location>
</feature>
<evidence type="ECO:0000256" key="2">
    <source>
        <dbReference type="ARBA" id="ARBA00000909"/>
    </source>
</evidence>
<proteinExistence type="inferred from homology"/>
<comment type="catalytic activity">
    <reaction evidence="2">
        <text>(6R)-NADPHX = (6S)-NADPHX</text>
        <dbReference type="Rhea" id="RHEA:32227"/>
        <dbReference type="ChEBI" id="CHEBI:64076"/>
        <dbReference type="ChEBI" id="CHEBI:64077"/>
        <dbReference type="EC" id="5.1.99.6"/>
    </reaction>
</comment>
<evidence type="ECO:0000256" key="4">
    <source>
        <dbReference type="ARBA" id="ARBA00006001"/>
    </source>
</evidence>
<keyword evidence="13" id="KW-0520">NAD</keyword>
<evidence type="ECO:0000259" key="22">
    <source>
        <dbReference type="PROSITE" id="PS51385"/>
    </source>
</evidence>
<dbReference type="GO" id="GO:0052856">
    <property type="term" value="F:NAD(P)HX epimerase activity"/>
    <property type="evidence" value="ECO:0007669"/>
    <property type="project" value="UniProtKB-EC"/>
</dbReference>
<keyword evidence="9" id="KW-0547">Nucleotide-binding</keyword>
<comment type="catalytic activity">
    <reaction evidence="20">
        <text>(6S)-NADPHX + ADP = AMP + phosphate + NADPH + H(+)</text>
        <dbReference type="Rhea" id="RHEA:32235"/>
        <dbReference type="ChEBI" id="CHEBI:15378"/>
        <dbReference type="ChEBI" id="CHEBI:43474"/>
        <dbReference type="ChEBI" id="CHEBI:57783"/>
        <dbReference type="ChEBI" id="CHEBI:64076"/>
        <dbReference type="ChEBI" id="CHEBI:456215"/>
        <dbReference type="ChEBI" id="CHEBI:456216"/>
        <dbReference type="EC" id="4.2.1.136"/>
    </reaction>
</comment>
<evidence type="ECO:0000256" key="19">
    <source>
        <dbReference type="ARBA" id="ARBA00048238"/>
    </source>
</evidence>
<evidence type="ECO:0000256" key="6">
    <source>
        <dbReference type="ARBA" id="ARBA00012228"/>
    </source>
</evidence>
<dbReference type="Pfam" id="PF01256">
    <property type="entry name" value="Carb_kinase"/>
    <property type="match status" value="1"/>
</dbReference>
<evidence type="ECO:0000256" key="20">
    <source>
        <dbReference type="ARBA" id="ARBA00049209"/>
    </source>
</evidence>
<evidence type="ECO:0000256" key="16">
    <source>
        <dbReference type="ARBA" id="ARBA00023268"/>
    </source>
</evidence>
<dbReference type="CDD" id="cd01171">
    <property type="entry name" value="YXKO-related"/>
    <property type="match status" value="1"/>
</dbReference>
<comment type="cofactor">
    <cofactor evidence="3">
        <name>K(+)</name>
        <dbReference type="ChEBI" id="CHEBI:29103"/>
    </cofactor>
</comment>
<evidence type="ECO:0000256" key="10">
    <source>
        <dbReference type="ARBA" id="ARBA00022840"/>
    </source>
</evidence>
<comment type="catalytic activity">
    <reaction evidence="19">
        <text>(6S)-NADHX + ADP = AMP + phosphate + NADH + H(+)</text>
        <dbReference type="Rhea" id="RHEA:32223"/>
        <dbReference type="ChEBI" id="CHEBI:15378"/>
        <dbReference type="ChEBI" id="CHEBI:43474"/>
        <dbReference type="ChEBI" id="CHEBI:57945"/>
        <dbReference type="ChEBI" id="CHEBI:64074"/>
        <dbReference type="ChEBI" id="CHEBI:456215"/>
        <dbReference type="ChEBI" id="CHEBI:456216"/>
        <dbReference type="EC" id="4.2.1.136"/>
    </reaction>
</comment>
<evidence type="ECO:0000256" key="1">
    <source>
        <dbReference type="ARBA" id="ARBA00000013"/>
    </source>
</evidence>